<evidence type="ECO:0000313" key="2">
    <source>
        <dbReference type="EMBL" id="CAE0834947.1"/>
    </source>
</evidence>
<feature type="compositionally biased region" description="Polar residues" evidence="1">
    <location>
        <begin position="344"/>
        <end position="353"/>
    </location>
</feature>
<feature type="region of interest" description="Disordered" evidence="1">
    <location>
        <begin position="147"/>
        <end position="175"/>
    </location>
</feature>
<accession>A0A7S4GF03</accession>
<gene>
    <name evidence="2" type="ORF">EGYM00163_LOCUS46251</name>
</gene>
<evidence type="ECO:0000256" key="1">
    <source>
        <dbReference type="SAM" id="MobiDB-lite"/>
    </source>
</evidence>
<feature type="compositionally biased region" description="Low complexity" evidence="1">
    <location>
        <begin position="147"/>
        <end position="163"/>
    </location>
</feature>
<organism evidence="2">
    <name type="scientific">Eutreptiella gymnastica</name>
    <dbReference type="NCBI Taxonomy" id="73025"/>
    <lineage>
        <taxon>Eukaryota</taxon>
        <taxon>Discoba</taxon>
        <taxon>Euglenozoa</taxon>
        <taxon>Euglenida</taxon>
        <taxon>Spirocuta</taxon>
        <taxon>Euglenophyceae</taxon>
        <taxon>Eutreptiales</taxon>
        <taxon>Eutreptiaceae</taxon>
        <taxon>Eutreptiella</taxon>
    </lineage>
</organism>
<dbReference type="EMBL" id="HBJA01134593">
    <property type="protein sequence ID" value="CAE0834947.1"/>
    <property type="molecule type" value="Transcribed_RNA"/>
</dbReference>
<feature type="region of interest" description="Disordered" evidence="1">
    <location>
        <begin position="254"/>
        <end position="275"/>
    </location>
</feature>
<protein>
    <submittedName>
        <fullName evidence="2">Uncharacterized protein</fullName>
    </submittedName>
</protein>
<proteinExistence type="predicted"/>
<name>A0A7S4GF03_9EUGL</name>
<dbReference type="AlphaFoldDB" id="A0A7S4GF03"/>
<sequence>MEIAFPRGQLSVFPSPSKKGTFHPTPVAMPLATPVERPNSLLGAFTGCKVHKALGPKPKHKTGFASQDVPSPGPDILSCPVRSVFSSPIVGRRRSAGEVKYSARNAITKDEDSLDLERCSHSSPQLQRHISKISFFKHDLATFQPVSSGTSAKGKAAADTATGNRGTEPSGLTKHPVHRSILDLCGDSLTDNSSSRLELSLPADLLDHIKSSFLNLPSPRTAEHGLNVPLTQRHGTSEQRAVSNASALRVGTADQSKSLVRVPASEQRADSASSSPRLTLLGTRKESNLPSSRMMVNTLLEHRKSSENEQSAVLKRSIQMCIEGNSLVTRRMEMEGSWAPSPEFQASPSTSPIPVTLDSIPGTPITSQRKRDAIHGPENIPKVPTTPRRRLEMANGTQSTAARKMTESPKPTEPPKVTESPNVTEPPKATESPTPVPVPKLDLAAEPPSEPGTERSTETAPSELHSTRMLRQLSQTVVPPPGRRADLSPRTYINRIFDLKIEDDDIEPWSYSPREPTSQSKSTKGGGAHRERSLKLSQLQPVSTSLPLSPAPLPPPVGLKNDSSMLLLSTNHHHHRRQSLTTNRSAKKCLLDTMNGAAR</sequence>
<feature type="region of interest" description="Disordered" evidence="1">
    <location>
        <begin position="506"/>
        <end position="563"/>
    </location>
</feature>
<feature type="region of interest" description="Disordered" evidence="1">
    <location>
        <begin position="336"/>
        <end position="468"/>
    </location>
</feature>
<reference evidence="2" key="1">
    <citation type="submission" date="2021-01" db="EMBL/GenBank/DDBJ databases">
        <authorList>
            <person name="Corre E."/>
            <person name="Pelletier E."/>
            <person name="Niang G."/>
            <person name="Scheremetjew M."/>
            <person name="Finn R."/>
            <person name="Kale V."/>
            <person name="Holt S."/>
            <person name="Cochrane G."/>
            <person name="Meng A."/>
            <person name="Brown T."/>
            <person name="Cohen L."/>
        </authorList>
    </citation>
    <scope>NUCLEOTIDE SEQUENCE</scope>
    <source>
        <strain evidence="2">CCMP1594</strain>
    </source>
</reference>